<dbReference type="GO" id="GO:0046872">
    <property type="term" value="F:metal ion binding"/>
    <property type="evidence" value="ECO:0007669"/>
    <property type="project" value="UniProtKB-KW"/>
</dbReference>
<dbReference type="PIRSF" id="PIRSF000216">
    <property type="entry name" value="NADH_DH_24kDa"/>
    <property type="match status" value="1"/>
</dbReference>
<evidence type="ECO:0000256" key="7">
    <source>
        <dbReference type="ARBA" id="ARBA00047712"/>
    </source>
</evidence>
<dbReference type="NCBIfam" id="TIGR01958">
    <property type="entry name" value="nuoE_fam"/>
    <property type="match status" value="1"/>
</dbReference>
<dbReference type="PANTHER" id="PTHR10371:SF3">
    <property type="entry name" value="NADH DEHYDROGENASE [UBIQUINONE] FLAVOPROTEIN 2, MITOCHONDRIAL"/>
    <property type="match status" value="1"/>
</dbReference>
<comment type="catalytic activity">
    <reaction evidence="7">
        <text>a quinone + NADH + 5 H(+)(in) = a quinol + NAD(+) + 4 H(+)(out)</text>
        <dbReference type="Rhea" id="RHEA:57888"/>
        <dbReference type="ChEBI" id="CHEBI:15378"/>
        <dbReference type="ChEBI" id="CHEBI:24646"/>
        <dbReference type="ChEBI" id="CHEBI:57540"/>
        <dbReference type="ChEBI" id="CHEBI:57945"/>
        <dbReference type="ChEBI" id="CHEBI:132124"/>
    </reaction>
</comment>
<dbReference type="GO" id="GO:0003954">
    <property type="term" value="F:NADH dehydrogenase activity"/>
    <property type="evidence" value="ECO:0007669"/>
    <property type="project" value="TreeGrafter"/>
</dbReference>
<dbReference type="FunFam" id="1.10.10.1590:FF:000001">
    <property type="entry name" value="NADH-quinone oxidoreductase subunit E"/>
    <property type="match status" value="1"/>
</dbReference>
<gene>
    <name evidence="9" type="primary">nuoE</name>
    <name evidence="9" type="ORF">RGQ30_12430</name>
</gene>
<feature type="binding site" evidence="8">
    <location>
        <position position="83"/>
    </location>
    <ligand>
        <name>[2Fe-2S] cluster</name>
        <dbReference type="ChEBI" id="CHEBI:190135"/>
    </ligand>
</feature>
<sequence>MKLSENACRLIDKELTKYPADQKISAVMAGLRIAQVELGWLSSEAIEAVAEYLEIQPIAAYEVATFYNMYDTKKVGKSKIVVCTNLPCALSGGTDAAEYLKKKLGIDYNETTKDGLFTLKEGECMGACGDSPVMLVNNHRMCSFMSNEKIDALVEELKS</sequence>
<dbReference type="KEGG" id="lto:RGQ30_12430"/>
<evidence type="ECO:0000313" key="9">
    <source>
        <dbReference type="EMBL" id="BET25742.1"/>
    </source>
</evidence>
<dbReference type="InterPro" id="IPR002023">
    <property type="entry name" value="NuoE-like"/>
</dbReference>
<feature type="binding site" evidence="8">
    <location>
        <position position="124"/>
    </location>
    <ligand>
        <name>[2Fe-2S] cluster</name>
        <dbReference type="ChEBI" id="CHEBI:190135"/>
    </ligand>
</feature>
<dbReference type="InterPro" id="IPR042128">
    <property type="entry name" value="NuoE_dom"/>
</dbReference>
<organism evidence="9 10">
    <name type="scientific">Limnobacter thiooxidans</name>
    <dbReference type="NCBI Taxonomy" id="131080"/>
    <lineage>
        <taxon>Bacteria</taxon>
        <taxon>Pseudomonadati</taxon>
        <taxon>Pseudomonadota</taxon>
        <taxon>Betaproteobacteria</taxon>
        <taxon>Burkholderiales</taxon>
        <taxon>Burkholderiaceae</taxon>
        <taxon>Limnobacter</taxon>
    </lineage>
</organism>
<keyword evidence="10" id="KW-1185">Reference proteome</keyword>
<evidence type="ECO:0000256" key="6">
    <source>
        <dbReference type="ARBA" id="ARBA00034078"/>
    </source>
</evidence>
<evidence type="ECO:0000313" key="10">
    <source>
        <dbReference type="Proteomes" id="UP001329151"/>
    </source>
</evidence>
<dbReference type="Pfam" id="PF01257">
    <property type="entry name" value="2Fe-2S_thioredx"/>
    <property type="match status" value="1"/>
</dbReference>
<protein>
    <submittedName>
        <fullName evidence="9">NADH-quinone oxidoreductase subunit NuoE</fullName>
    </submittedName>
</protein>
<dbReference type="Gene3D" id="3.40.30.10">
    <property type="entry name" value="Glutaredoxin"/>
    <property type="match status" value="1"/>
</dbReference>
<dbReference type="NCBIfam" id="NF005723">
    <property type="entry name" value="PRK07539.1-3"/>
    <property type="match status" value="1"/>
</dbReference>
<keyword evidence="3 8" id="KW-0479">Metal-binding</keyword>
<dbReference type="PANTHER" id="PTHR10371">
    <property type="entry name" value="NADH DEHYDROGENASE UBIQUINONE FLAVOPROTEIN 2, MITOCHONDRIAL"/>
    <property type="match status" value="1"/>
</dbReference>
<keyword evidence="4 8" id="KW-0408">Iron</keyword>
<dbReference type="SUPFAM" id="SSF52833">
    <property type="entry name" value="Thioredoxin-like"/>
    <property type="match status" value="1"/>
</dbReference>
<evidence type="ECO:0000256" key="8">
    <source>
        <dbReference type="PIRSR" id="PIRSR000216-1"/>
    </source>
</evidence>
<dbReference type="InterPro" id="IPR036249">
    <property type="entry name" value="Thioredoxin-like_sf"/>
</dbReference>
<evidence type="ECO:0000256" key="2">
    <source>
        <dbReference type="ARBA" id="ARBA00022714"/>
    </source>
</evidence>
<dbReference type="Proteomes" id="UP001329151">
    <property type="component" value="Chromosome"/>
</dbReference>
<proteinExistence type="inferred from homology"/>
<dbReference type="Gene3D" id="1.10.10.1590">
    <property type="entry name" value="NADH-quinone oxidoreductase subunit E"/>
    <property type="match status" value="1"/>
</dbReference>
<comment type="cofactor">
    <cofactor evidence="8">
        <name>[2Fe-2S] cluster</name>
        <dbReference type="ChEBI" id="CHEBI:190135"/>
    </cofactor>
    <text evidence="8">Binds 1 [2Fe-2S] cluster.</text>
</comment>
<keyword evidence="5 8" id="KW-0411">Iron-sulfur</keyword>
<dbReference type="GO" id="GO:0051537">
    <property type="term" value="F:2 iron, 2 sulfur cluster binding"/>
    <property type="evidence" value="ECO:0007669"/>
    <property type="project" value="UniProtKB-KW"/>
</dbReference>
<feature type="binding site" evidence="8">
    <location>
        <position position="88"/>
    </location>
    <ligand>
        <name>[2Fe-2S] cluster</name>
        <dbReference type="ChEBI" id="CHEBI:190135"/>
    </ligand>
</feature>
<comment type="cofactor">
    <cofactor evidence="6">
        <name>[2Fe-2S] cluster</name>
        <dbReference type="ChEBI" id="CHEBI:190135"/>
    </cofactor>
</comment>
<reference evidence="9 10" key="1">
    <citation type="submission" date="2023-10" db="EMBL/GenBank/DDBJ databases">
        <title>Complete Genome Sequence of Limnobacter thiooxidans CS-K2T, Isolated from freshwater lake sediments in Bavaria, Germany.</title>
        <authorList>
            <person name="Naruki M."/>
            <person name="Watanabe A."/>
            <person name="Warashina T."/>
            <person name="Morita T."/>
            <person name="Arakawa K."/>
        </authorList>
    </citation>
    <scope>NUCLEOTIDE SEQUENCE [LARGE SCALE GENOMIC DNA]</scope>
    <source>
        <strain evidence="9 10">CS-K2</strain>
    </source>
</reference>
<evidence type="ECO:0000256" key="5">
    <source>
        <dbReference type="ARBA" id="ARBA00023014"/>
    </source>
</evidence>
<keyword evidence="2 8" id="KW-0001">2Fe-2S</keyword>
<evidence type="ECO:0000256" key="1">
    <source>
        <dbReference type="ARBA" id="ARBA00010643"/>
    </source>
</evidence>
<dbReference type="InterPro" id="IPR041921">
    <property type="entry name" value="NuoE_N"/>
</dbReference>
<dbReference type="AlphaFoldDB" id="A0AA86IYD9"/>
<dbReference type="CDD" id="cd03064">
    <property type="entry name" value="TRX_Fd_NuoE"/>
    <property type="match status" value="1"/>
</dbReference>
<feature type="binding site" evidence="8">
    <location>
        <position position="128"/>
    </location>
    <ligand>
        <name>[2Fe-2S] cluster</name>
        <dbReference type="ChEBI" id="CHEBI:190135"/>
    </ligand>
</feature>
<dbReference type="RefSeq" id="WP_130556726.1">
    <property type="nucleotide sequence ID" value="NZ_AP028947.1"/>
</dbReference>
<evidence type="ECO:0000256" key="4">
    <source>
        <dbReference type="ARBA" id="ARBA00023004"/>
    </source>
</evidence>
<evidence type="ECO:0000256" key="3">
    <source>
        <dbReference type="ARBA" id="ARBA00022723"/>
    </source>
</evidence>
<accession>A0AA86IYD9</accession>
<comment type="similarity">
    <text evidence="1">Belongs to the complex I 24 kDa subunit family.</text>
</comment>
<name>A0AA86IYD9_9BURK</name>
<dbReference type="EMBL" id="AP028947">
    <property type="protein sequence ID" value="BET25742.1"/>
    <property type="molecule type" value="Genomic_DNA"/>
</dbReference>